<dbReference type="Gene3D" id="2.60.40.10">
    <property type="entry name" value="Immunoglobulins"/>
    <property type="match status" value="2"/>
</dbReference>
<reference evidence="10 11" key="2">
    <citation type="submission" date="2018-11" db="EMBL/GenBank/DDBJ databases">
        <authorList>
            <consortium name="Pathogen Informatics"/>
        </authorList>
    </citation>
    <scope>NUCLEOTIDE SEQUENCE [LARGE SCALE GENOMIC DNA]</scope>
</reference>
<dbReference type="AlphaFoldDB" id="A0A0R3VWZ5"/>
<feature type="disulfide bond" evidence="8">
    <location>
        <begin position="399"/>
        <end position="417"/>
    </location>
</feature>
<dbReference type="WBParaSite" id="TASK_0000193901-mRNA-1">
    <property type="protein sequence ID" value="TASK_0000193901-mRNA-1"/>
    <property type="gene ID" value="TASK_0000193901"/>
</dbReference>
<evidence type="ECO:0000256" key="3">
    <source>
        <dbReference type="ARBA" id="ARBA00022692"/>
    </source>
</evidence>
<evidence type="ECO:0000256" key="7">
    <source>
        <dbReference type="ARBA" id="ARBA00023157"/>
    </source>
</evidence>
<evidence type="ECO:0000256" key="2">
    <source>
        <dbReference type="ARBA" id="ARBA00004308"/>
    </source>
</evidence>
<keyword evidence="5" id="KW-1133">Transmembrane helix</keyword>
<dbReference type="PROSITE" id="PS50835">
    <property type="entry name" value="IG_LIKE"/>
    <property type="match status" value="2"/>
</dbReference>
<name>A0A0R3VWZ5_TAEAS</name>
<accession>A0A0R3VWZ5</accession>
<protein>
    <submittedName>
        <fullName evidence="12">Ig-like domain-containing protein</fullName>
    </submittedName>
</protein>
<dbReference type="InterPro" id="IPR007110">
    <property type="entry name" value="Ig-like_dom"/>
</dbReference>
<keyword evidence="4" id="KW-0677">Repeat</keyword>
<dbReference type="InterPro" id="IPR002172">
    <property type="entry name" value="LDrepeatLR_classA_rpt"/>
</dbReference>
<proteinExistence type="predicted"/>
<evidence type="ECO:0000256" key="6">
    <source>
        <dbReference type="ARBA" id="ARBA00023136"/>
    </source>
</evidence>
<dbReference type="Proteomes" id="UP000282613">
    <property type="component" value="Unassembled WGS sequence"/>
</dbReference>
<dbReference type="EMBL" id="UYRS01000756">
    <property type="protein sequence ID" value="VDK23981.1"/>
    <property type="molecule type" value="Genomic_DNA"/>
</dbReference>
<dbReference type="SMART" id="SM00192">
    <property type="entry name" value="LDLa"/>
    <property type="match status" value="2"/>
</dbReference>
<dbReference type="SMART" id="SM00409">
    <property type="entry name" value="IG"/>
    <property type="match status" value="2"/>
</dbReference>
<dbReference type="SMART" id="SM00408">
    <property type="entry name" value="IGc2"/>
    <property type="match status" value="2"/>
</dbReference>
<dbReference type="GO" id="GO:0016192">
    <property type="term" value="P:vesicle-mediated transport"/>
    <property type="evidence" value="ECO:0007669"/>
    <property type="project" value="UniProtKB-ARBA"/>
</dbReference>
<evidence type="ECO:0000256" key="1">
    <source>
        <dbReference type="ARBA" id="ARBA00004167"/>
    </source>
</evidence>
<evidence type="ECO:0000313" key="10">
    <source>
        <dbReference type="EMBL" id="VDK23981.1"/>
    </source>
</evidence>
<evidence type="ECO:0000256" key="8">
    <source>
        <dbReference type="PROSITE-ProRule" id="PRU00124"/>
    </source>
</evidence>
<comment type="caution">
    <text evidence="8">Lacks conserved residue(s) required for the propagation of feature annotation.</text>
</comment>
<sequence>MYNFHILKYFLDLTALRFQVAILSEDLRIGGFTHRRVSISQLPSSAGMTQEQFEYKWMSPKGRPVTPQPSPEMYVQLKSPQQFGLYTIRVRGIHSGYTHELQSEVLLPSNPDGYSLWISDQGRSVLPNSRVEVLCEVRPAHPGAKVRWVNAQNLMVAPNNRFLIERFRIDNEGSYFCEAFLPDGNILLKQLSLQMGNRVEAGEEGFGSDSDSSYTVHIVRYPSHFSYGDEVRLHCNVQPDASGVTFQWTKDGQVIGNDKVLDIPAFGRQDAGRYQCRTTIQSVVKNAEEILTAPSEGNKRLTMNPRMVNTSVFKPFEIECISHRQGVQPSVAFSSDANITLDGHFKLRFPDAQKVIISVPRGLPAVYNGMSIQCLLDDGYSKQSRIFIQDSCPTKQVSCRSGECIPSDKICNGINDCMDGSDESEQFCSAKLVAIPVKQEVQPMEQFQVTCRSTSPRRIPTARFPLTGVLVEQDSRFVVTRPRPEEMIIIAPYGLSPQNGSVLIECFFPNEGTRSALVVVNATASDISCSEGFRCGDGFCIPPWQHCDGQLNCVDGLDEVNCGELRLLLILYYCFLQQQPPPVCLVDLAGSAAVTIAAWKRQEGAMVDSTVQTAPTKPIAKVW</sequence>
<organism evidence="12">
    <name type="scientific">Taenia asiatica</name>
    <name type="common">Asian tapeworm</name>
    <dbReference type="NCBI Taxonomy" id="60517"/>
    <lineage>
        <taxon>Eukaryota</taxon>
        <taxon>Metazoa</taxon>
        <taxon>Spiralia</taxon>
        <taxon>Lophotrochozoa</taxon>
        <taxon>Platyhelminthes</taxon>
        <taxon>Cestoda</taxon>
        <taxon>Eucestoda</taxon>
        <taxon>Cyclophyllidea</taxon>
        <taxon>Taeniidae</taxon>
        <taxon>Taenia</taxon>
    </lineage>
</organism>
<evidence type="ECO:0000256" key="4">
    <source>
        <dbReference type="ARBA" id="ARBA00022737"/>
    </source>
</evidence>
<dbReference type="Pfam" id="PF13895">
    <property type="entry name" value="Ig_2"/>
    <property type="match status" value="1"/>
</dbReference>
<dbReference type="PROSITE" id="PS50068">
    <property type="entry name" value="LDLRA_2"/>
    <property type="match status" value="2"/>
</dbReference>
<dbReference type="GO" id="GO:0012505">
    <property type="term" value="C:endomembrane system"/>
    <property type="evidence" value="ECO:0007669"/>
    <property type="project" value="UniProtKB-SubCell"/>
</dbReference>
<keyword evidence="3" id="KW-0812">Transmembrane</keyword>
<dbReference type="InterPro" id="IPR003598">
    <property type="entry name" value="Ig_sub2"/>
</dbReference>
<dbReference type="InterPro" id="IPR003599">
    <property type="entry name" value="Ig_sub"/>
</dbReference>
<keyword evidence="11" id="KW-1185">Reference proteome</keyword>
<dbReference type="PRINTS" id="PR00261">
    <property type="entry name" value="LDLRECEPTOR"/>
</dbReference>
<keyword evidence="6" id="KW-0472">Membrane</keyword>
<feature type="domain" description="Ig-like" evidence="9">
    <location>
        <begin position="228"/>
        <end position="292"/>
    </location>
</feature>
<dbReference type="InterPro" id="IPR023415">
    <property type="entry name" value="LDLR_class-A_CS"/>
</dbReference>
<dbReference type="InterPro" id="IPR036179">
    <property type="entry name" value="Ig-like_dom_sf"/>
</dbReference>
<comment type="subcellular location">
    <subcellularLocation>
        <location evidence="2">Endomembrane system</location>
    </subcellularLocation>
    <subcellularLocation>
        <location evidence="1">Membrane</location>
        <topology evidence="1">Single-pass membrane protein</topology>
    </subcellularLocation>
</comment>
<feature type="disulfide bond" evidence="8">
    <location>
        <begin position="547"/>
        <end position="562"/>
    </location>
</feature>
<feature type="domain" description="Ig-like" evidence="9">
    <location>
        <begin position="111"/>
        <end position="179"/>
    </location>
</feature>
<dbReference type="Pfam" id="PF00057">
    <property type="entry name" value="Ldl_recept_a"/>
    <property type="match status" value="2"/>
</dbReference>
<dbReference type="PANTHER" id="PTHR24270">
    <property type="entry name" value="LOW-DENSITY LIPOPROTEIN RECEPTOR-RELATED"/>
    <property type="match status" value="1"/>
</dbReference>
<dbReference type="STRING" id="60517.A0A0R3VWZ5"/>
<feature type="disulfide bond" evidence="8">
    <location>
        <begin position="535"/>
        <end position="553"/>
    </location>
</feature>
<dbReference type="OrthoDB" id="10070760at2759"/>
<dbReference type="PROSITE" id="PS01209">
    <property type="entry name" value="LDLRA_1"/>
    <property type="match status" value="1"/>
</dbReference>
<reference evidence="12" key="1">
    <citation type="submission" date="2017-02" db="UniProtKB">
        <authorList>
            <consortium name="WormBaseParasite"/>
        </authorList>
    </citation>
    <scope>IDENTIFICATION</scope>
</reference>
<dbReference type="SUPFAM" id="SSF57424">
    <property type="entry name" value="LDL receptor-like module"/>
    <property type="match status" value="2"/>
</dbReference>
<gene>
    <name evidence="10" type="ORF">TASK_LOCUS1940</name>
</gene>
<dbReference type="Gene3D" id="4.10.400.10">
    <property type="entry name" value="Low-density Lipoprotein Receptor"/>
    <property type="match status" value="2"/>
</dbReference>
<dbReference type="InterPro" id="IPR013783">
    <property type="entry name" value="Ig-like_fold"/>
</dbReference>
<dbReference type="CDD" id="cd00112">
    <property type="entry name" value="LDLa"/>
    <property type="match status" value="2"/>
</dbReference>
<dbReference type="SUPFAM" id="SSF48726">
    <property type="entry name" value="Immunoglobulin"/>
    <property type="match status" value="2"/>
</dbReference>
<dbReference type="InterPro" id="IPR036055">
    <property type="entry name" value="LDL_receptor-like_sf"/>
</dbReference>
<dbReference type="InterPro" id="IPR050685">
    <property type="entry name" value="LDLR"/>
</dbReference>
<evidence type="ECO:0000313" key="11">
    <source>
        <dbReference type="Proteomes" id="UP000282613"/>
    </source>
</evidence>
<evidence type="ECO:0000313" key="12">
    <source>
        <dbReference type="WBParaSite" id="TASK_0000193901-mRNA-1"/>
    </source>
</evidence>
<dbReference type="GO" id="GO:0005886">
    <property type="term" value="C:plasma membrane"/>
    <property type="evidence" value="ECO:0007669"/>
    <property type="project" value="TreeGrafter"/>
</dbReference>
<evidence type="ECO:0000259" key="9">
    <source>
        <dbReference type="PROSITE" id="PS50835"/>
    </source>
</evidence>
<evidence type="ECO:0000256" key="5">
    <source>
        <dbReference type="ARBA" id="ARBA00022989"/>
    </source>
</evidence>
<dbReference type="PANTHER" id="PTHR24270:SF62">
    <property type="entry name" value="LOW-DENSITY LIPOPROTEIN RECEPTOR-RELATED PROTEIN 2"/>
    <property type="match status" value="1"/>
</dbReference>
<dbReference type="CDD" id="cd00096">
    <property type="entry name" value="Ig"/>
    <property type="match status" value="1"/>
</dbReference>
<feature type="disulfide bond" evidence="8">
    <location>
        <begin position="392"/>
        <end position="404"/>
    </location>
</feature>
<keyword evidence="7 8" id="KW-1015">Disulfide bond</keyword>